<name>A0A179B434_9ACTO</name>
<evidence type="ECO:0000313" key="2">
    <source>
        <dbReference type="EMBL" id="OAP86456.1"/>
    </source>
</evidence>
<keyword evidence="3" id="KW-1185">Reference proteome</keyword>
<organism evidence="2 3">
    <name type="scientific">Peptidiphaga gingivicola</name>
    <dbReference type="NCBI Taxonomy" id="2741497"/>
    <lineage>
        <taxon>Bacteria</taxon>
        <taxon>Bacillati</taxon>
        <taxon>Actinomycetota</taxon>
        <taxon>Actinomycetes</taxon>
        <taxon>Actinomycetales</taxon>
        <taxon>Actinomycetaceae</taxon>
        <taxon>Peptidiphaga</taxon>
    </lineage>
</organism>
<dbReference type="STRING" id="1823756.A4H34_04760"/>
<feature type="transmembrane region" description="Helical" evidence="1">
    <location>
        <begin position="31"/>
        <end position="51"/>
    </location>
</feature>
<gene>
    <name evidence="2" type="ORF">A4H34_04760</name>
</gene>
<keyword evidence="1" id="KW-1133">Transmembrane helix</keyword>
<accession>A0A179B434</accession>
<sequence length="121" mass="12549">MRKAVQIALGLLAGVLVGILATIVHAGPVDMPIAGLALASAMVAAGAWFMVECGWVTAWFAASVGVAGAAVWLLMYPPSNDSFVSTDQWVSQLWLFLAPVSAIVPAGWALARRGDKGKDPS</sequence>
<dbReference type="Proteomes" id="UP000078368">
    <property type="component" value="Unassembled WGS sequence"/>
</dbReference>
<keyword evidence="1" id="KW-0472">Membrane</keyword>
<evidence type="ECO:0000256" key="1">
    <source>
        <dbReference type="SAM" id="Phobius"/>
    </source>
</evidence>
<comment type="caution">
    <text evidence="2">The sequence shown here is derived from an EMBL/GenBank/DDBJ whole genome shotgun (WGS) entry which is preliminary data.</text>
</comment>
<evidence type="ECO:0000313" key="3">
    <source>
        <dbReference type="Proteomes" id="UP000078368"/>
    </source>
</evidence>
<keyword evidence="1" id="KW-0812">Transmembrane</keyword>
<feature type="transmembrane region" description="Helical" evidence="1">
    <location>
        <begin position="58"/>
        <end position="77"/>
    </location>
</feature>
<feature type="transmembrane region" description="Helical" evidence="1">
    <location>
        <begin position="89"/>
        <end position="111"/>
    </location>
</feature>
<proteinExistence type="predicted"/>
<protein>
    <submittedName>
        <fullName evidence="2">Uncharacterized protein</fullName>
    </submittedName>
</protein>
<dbReference type="EMBL" id="LVZK01000001">
    <property type="protein sequence ID" value="OAP86456.1"/>
    <property type="molecule type" value="Genomic_DNA"/>
</dbReference>
<dbReference type="RefSeq" id="WP_064231259.1">
    <property type="nucleotide sequence ID" value="NZ_LVZK01000001.1"/>
</dbReference>
<reference evidence="2 3" key="1">
    <citation type="submission" date="2016-04" db="EMBL/GenBank/DDBJ databases">
        <title>Peptidophaga gingivicola gen. nov., sp. nov., isolated from human subgingival plaque.</title>
        <authorList>
            <person name="Beall C.J."/>
            <person name="Mokrzan E.M."/>
            <person name="Griffen A.L."/>
            <person name="Leys E.J."/>
        </authorList>
    </citation>
    <scope>NUCLEOTIDE SEQUENCE [LARGE SCALE GENOMIC DNA]</scope>
    <source>
        <strain evidence="2 3">BA112</strain>
    </source>
</reference>
<dbReference type="AlphaFoldDB" id="A0A179B434"/>